<feature type="chain" id="PRO_5016838085" evidence="1">
    <location>
        <begin position="23"/>
        <end position="127"/>
    </location>
</feature>
<dbReference type="EMBL" id="LNYN01000042">
    <property type="protein sequence ID" value="KTD30851.1"/>
    <property type="molecule type" value="Genomic_DNA"/>
</dbReference>
<sequence>MLRKIGFSLLCAVTLISTSAHSVVTNTLQPSMTIDYELMPNEPQVFINYLYWDIEAKCKIITQDESNVLFAEALAKQGKVNDVTLTKGASMQVTVHQGDTLKISAESGAKVRITNLGQHKVIANCTT</sequence>
<evidence type="ECO:0000313" key="3">
    <source>
        <dbReference type="EMBL" id="STX63322.1"/>
    </source>
</evidence>
<protein>
    <submittedName>
        <fullName evidence="3">Uncharacterized protein</fullName>
    </submittedName>
</protein>
<reference evidence="3 5" key="2">
    <citation type="submission" date="2018-06" db="EMBL/GenBank/DDBJ databases">
        <authorList>
            <consortium name="Pathogen Informatics"/>
            <person name="Doyle S."/>
        </authorList>
    </citation>
    <scope>NUCLEOTIDE SEQUENCE [LARGE SCALE GENOMIC DNA]</scope>
    <source>
        <strain evidence="3 5">NCTC12239</strain>
    </source>
</reference>
<proteinExistence type="predicted"/>
<organism evidence="3 5">
    <name type="scientific">Legionella moravica</name>
    <dbReference type="NCBI Taxonomy" id="39962"/>
    <lineage>
        <taxon>Bacteria</taxon>
        <taxon>Pseudomonadati</taxon>
        <taxon>Pseudomonadota</taxon>
        <taxon>Gammaproteobacteria</taxon>
        <taxon>Legionellales</taxon>
        <taxon>Legionellaceae</taxon>
        <taxon>Legionella</taxon>
    </lineage>
</organism>
<evidence type="ECO:0000313" key="5">
    <source>
        <dbReference type="Proteomes" id="UP000254040"/>
    </source>
</evidence>
<dbReference type="EMBL" id="UGOG01000001">
    <property type="protein sequence ID" value="STX63322.1"/>
    <property type="molecule type" value="Genomic_DNA"/>
</dbReference>
<keyword evidence="1" id="KW-0732">Signal</keyword>
<dbReference type="Proteomes" id="UP000254040">
    <property type="component" value="Unassembled WGS sequence"/>
</dbReference>
<feature type="signal peptide" evidence="1">
    <location>
        <begin position="1"/>
        <end position="22"/>
    </location>
</feature>
<dbReference type="OrthoDB" id="5641564at2"/>
<evidence type="ECO:0000313" key="4">
    <source>
        <dbReference type="Proteomes" id="UP000054985"/>
    </source>
</evidence>
<evidence type="ECO:0000313" key="2">
    <source>
        <dbReference type="EMBL" id="KTD30851.1"/>
    </source>
</evidence>
<reference evidence="2 4" key="1">
    <citation type="submission" date="2015-11" db="EMBL/GenBank/DDBJ databases">
        <title>Genomic analysis of 38 Legionella species identifies large and diverse effector repertoires.</title>
        <authorList>
            <person name="Burstein D."/>
            <person name="Amaro F."/>
            <person name="Zusman T."/>
            <person name="Lifshitz Z."/>
            <person name="Cohen O."/>
            <person name="Gilbert J.A."/>
            <person name="Pupko T."/>
            <person name="Shuman H.A."/>
            <person name="Segal G."/>
        </authorList>
    </citation>
    <scope>NUCLEOTIDE SEQUENCE [LARGE SCALE GENOMIC DNA]</scope>
    <source>
        <strain evidence="2 4">ATCC 43877</strain>
    </source>
</reference>
<dbReference type="STRING" id="39962.Lmor_2958"/>
<evidence type="ECO:0000256" key="1">
    <source>
        <dbReference type="SAM" id="SignalP"/>
    </source>
</evidence>
<name>A0A378K0S4_9GAMM</name>
<gene>
    <name evidence="2" type="ORF">Lmor_2958</name>
    <name evidence="3" type="ORF">NCTC12239_02266</name>
</gene>
<dbReference type="Proteomes" id="UP000054985">
    <property type="component" value="Unassembled WGS sequence"/>
</dbReference>
<accession>A0A378K0S4</accession>
<dbReference type="AlphaFoldDB" id="A0A378K0S4"/>
<dbReference type="RefSeq" id="WP_028385171.1">
    <property type="nucleotide sequence ID" value="NZ_CAAAJG010000033.1"/>
</dbReference>
<keyword evidence="4" id="KW-1185">Reference proteome</keyword>